<organism evidence="2 3">
    <name type="scientific">Streptomyces ziwulingensis</name>
    <dbReference type="NCBI Taxonomy" id="1045501"/>
    <lineage>
        <taxon>Bacteria</taxon>
        <taxon>Bacillati</taxon>
        <taxon>Actinomycetota</taxon>
        <taxon>Actinomycetes</taxon>
        <taxon>Kitasatosporales</taxon>
        <taxon>Streptomycetaceae</taxon>
        <taxon>Streptomyces</taxon>
    </lineage>
</organism>
<comment type="caution">
    <text evidence="2">The sequence shown here is derived from an EMBL/GenBank/DDBJ whole genome shotgun (WGS) entry which is preliminary data.</text>
</comment>
<accession>A0ABP9C9T4</accession>
<evidence type="ECO:0000313" key="3">
    <source>
        <dbReference type="Proteomes" id="UP001501265"/>
    </source>
</evidence>
<keyword evidence="3" id="KW-1185">Reference proteome</keyword>
<gene>
    <name evidence="2" type="ORF">GCM10023220_39800</name>
</gene>
<name>A0ABP9C9T4_9ACTN</name>
<feature type="region of interest" description="Disordered" evidence="1">
    <location>
        <begin position="1"/>
        <end position="60"/>
    </location>
</feature>
<protein>
    <submittedName>
        <fullName evidence="2">Uncharacterized protein</fullName>
    </submittedName>
</protein>
<evidence type="ECO:0000256" key="1">
    <source>
        <dbReference type="SAM" id="MobiDB-lite"/>
    </source>
</evidence>
<dbReference type="EMBL" id="BAABIG010000039">
    <property type="protein sequence ID" value="GAA4806020.1"/>
    <property type="molecule type" value="Genomic_DNA"/>
</dbReference>
<dbReference type="Proteomes" id="UP001501265">
    <property type="component" value="Unassembled WGS sequence"/>
</dbReference>
<reference evidence="3" key="1">
    <citation type="journal article" date="2019" name="Int. J. Syst. Evol. Microbiol.">
        <title>The Global Catalogue of Microorganisms (GCM) 10K type strain sequencing project: providing services to taxonomists for standard genome sequencing and annotation.</title>
        <authorList>
            <consortium name="The Broad Institute Genomics Platform"/>
            <consortium name="The Broad Institute Genome Sequencing Center for Infectious Disease"/>
            <person name="Wu L."/>
            <person name="Ma J."/>
        </authorList>
    </citation>
    <scope>NUCLEOTIDE SEQUENCE [LARGE SCALE GENOMIC DNA]</scope>
    <source>
        <strain evidence="3">JCM 18081</strain>
    </source>
</reference>
<sequence>MELANRSANARSTAHLDPLPRPRHQYGGPLPPGARPRGPLRDDGRITGRGVPGFRPRRRP</sequence>
<feature type="compositionally biased region" description="Polar residues" evidence="1">
    <location>
        <begin position="1"/>
        <end position="12"/>
    </location>
</feature>
<evidence type="ECO:0000313" key="2">
    <source>
        <dbReference type="EMBL" id="GAA4806020.1"/>
    </source>
</evidence>
<proteinExistence type="predicted"/>